<dbReference type="EMBL" id="PFBG01000034">
    <property type="protein sequence ID" value="PIR85670.1"/>
    <property type="molecule type" value="Genomic_DNA"/>
</dbReference>
<dbReference type="Proteomes" id="UP000229612">
    <property type="component" value="Unassembled WGS sequence"/>
</dbReference>
<keyword evidence="6" id="KW-0862">Zinc</keyword>
<accession>A0A2H0UH32</accession>
<keyword evidence="9" id="KW-0030">Aminoacyl-tRNA synthetase</keyword>
<dbReference type="Gene3D" id="3.30.930.10">
    <property type="entry name" value="Bira Bifunctional Protein, Domain 2"/>
    <property type="match status" value="1"/>
</dbReference>
<keyword evidence="4" id="KW-0479">Metal-binding</keyword>
<evidence type="ECO:0000256" key="1">
    <source>
        <dbReference type="ARBA" id="ARBA00008226"/>
    </source>
</evidence>
<dbReference type="InterPro" id="IPR006195">
    <property type="entry name" value="aa-tRNA-synth_II"/>
</dbReference>
<dbReference type="PANTHER" id="PTHR11451">
    <property type="entry name" value="THREONINE-TRNA LIGASE"/>
    <property type="match status" value="1"/>
</dbReference>
<dbReference type="InterPro" id="IPR002314">
    <property type="entry name" value="aa-tRNA-synt_IIb"/>
</dbReference>
<organism evidence="13 14">
    <name type="scientific">Candidatus Kaiserbacteria bacterium CG10_big_fil_rev_8_21_14_0_10_44_10</name>
    <dbReference type="NCBI Taxonomy" id="1974606"/>
    <lineage>
        <taxon>Bacteria</taxon>
        <taxon>Candidatus Kaiseribacteriota</taxon>
    </lineage>
</organism>
<dbReference type="FunFam" id="3.30.930.10:FF:000002">
    <property type="entry name" value="Threonine--tRNA ligase"/>
    <property type="match status" value="1"/>
</dbReference>
<keyword evidence="8" id="KW-0648">Protein biosynthesis</keyword>
<evidence type="ECO:0000313" key="13">
    <source>
        <dbReference type="EMBL" id="PIR85670.1"/>
    </source>
</evidence>
<dbReference type="InterPro" id="IPR033728">
    <property type="entry name" value="ThrRS_core"/>
</dbReference>
<evidence type="ECO:0000256" key="4">
    <source>
        <dbReference type="ARBA" id="ARBA00022723"/>
    </source>
</evidence>
<dbReference type="PANTHER" id="PTHR11451:SF56">
    <property type="entry name" value="THREONINE--TRNA LIGASE 1"/>
    <property type="match status" value="1"/>
</dbReference>
<dbReference type="InterPro" id="IPR004154">
    <property type="entry name" value="Anticodon-bd"/>
</dbReference>
<comment type="catalytic activity">
    <reaction evidence="10">
        <text>tRNA(Thr) + L-threonine + ATP = L-threonyl-tRNA(Thr) + AMP + diphosphate + H(+)</text>
        <dbReference type="Rhea" id="RHEA:24624"/>
        <dbReference type="Rhea" id="RHEA-COMP:9670"/>
        <dbReference type="Rhea" id="RHEA-COMP:9704"/>
        <dbReference type="ChEBI" id="CHEBI:15378"/>
        <dbReference type="ChEBI" id="CHEBI:30616"/>
        <dbReference type="ChEBI" id="CHEBI:33019"/>
        <dbReference type="ChEBI" id="CHEBI:57926"/>
        <dbReference type="ChEBI" id="CHEBI:78442"/>
        <dbReference type="ChEBI" id="CHEBI:78534"/>
        <dbReference type="ChEBI" id="CHEBI:456215"/>
        <dbReference type="EC" id="6.1.1.3"/>
    </reaction>
</comment>
<evidence type="ECO:0000256" key="7">
    <source>
        <dbReference type="ARBA" id="ARBA00022840"/>
    </source>
</evidence>
<dbReference type="EC" id="6.1.1.3" evidence="2 11"/>
<proteinExistence type="inferred from homology"/>
<comment type="similarity">
    <text evidence="1">Belongs to the class-II aminoacyl-tRNA synthetase family.</text>
</comment>
<dbReference type="InterPro" id="IPR045864">
    <property type="entry name" value="aa-tRNA-synth_II/BPL/LPL"/>
</dbReference>
<dbReference type="NCBIfam" id="TIGR00418">
    <property type="entry name" value="thrS"/>
    <property type="match status" value="1"/>
</dbReference>
<dbReference type="GO" id="GO:0046872">
    <property type="term" value="F:metal ion binding"/>
    <property type="evidence" value="ECO:0007669"/>
    <property type="project" value="UniProtKB-KW"/>
</dbReference>
<dbReference type="PROSITE" id="PS50862">
    <property type="entry name" value="AA_TRNA_LIGASE_II"/>
    <property type="match status" value="1"/>
</dbReference>
<dbReference type="GO" id="GO:0006435">
    <property type="term" value="P:threonyl-tRNA aminoacylation"/>
    <property type="evidence" value="ECO:0007669"/>
    <property type="project" value="UniProtKB-UniRule"/>
</dbReference>
<evidence type="ECO:0000256" key="9">
    <source>
        <dbReference type="ARBA" id="ARBA00023146"/>
    </source>
</evidence>
<dbReference type="GO" id="GO:0004829">
    <property type="term" value="F:threonine-tRNA ligase activity"/>
    <property type="evidence" value="ECO:0007669"/>
    <property type="project" value="UniProtKB-UniRule"/>
</dbReference>
<dbReference type="GO" id="GO:0005737">
    <property type="term" value="C:cytoplasm"/>
    <property type="evidence" value="ECO:0007669"/>
    <property type="project" value="UniProtKB-UniRule"/>
</dbReference>
<dbReference type="AlphaFoldDB" id="A0A2H0UH32"/>
<dbReference type="InterPro" id="IPR036621">
    <property type="entry name" value="Anticodon-bd_dom_sf"/>
</dbReference>
<dbReference type="GO" id="GO:0005524">
    <property type="term" value="F:ATP binding"/>
    <property type="evidence" value="ECO:0007669"/>
    <property type="project" value="UniProtKB-KW"/>
</dbReference>
<gene>
    <name evidence="13" type="primary">thrS</name>
    <name evidence="13" type="ORF">COU14_03070</name>
</gene>
<evidence type="ECO:0000256" key="3">
    <source>
        <dbReference type="ARBA" id="ARBA00022598"/>
    </source>
</evidence>
<dbReference type="PRINTS" id="PR01047">
    <property type="entry name" value="TRNASYNTHTHR"/>
</dbReference>
<dbReference type="Gene3D" id="3.40.50.800">
    <property type="entry name" value="Anticodon-binding domain"/>
    <property type="match status" value="1"/>
</dbReference>
<dbReference type="CDD" id="cd00860">
    <property type="entry name" value="ThrRS_anticodon"/>
    <property type="match status" value="1"/>
</dbReference>
<dbReference type="InterPro" id="IPR002320">
    <property type="entry name" value="Thr-tRNA-ligase_IIa"/>
</dbReference>
<dbReference type="Pfam" id="PF03129">
    <property type="entry name" value="HGTP_anticodon"/>
    <property type="match status" value="1"/>
</dbReference>
<keyword evidence="5" id="KW-0547">Nucleotide-binding</keyword>
<evidence type="ECO:0000256" key="11">
    <source>
        <dbReference type="NCBIfam" id="TIGR00418"/>
    </source>
</evidence>
<dbReference type="FunFam" id="3.40.50.800:FF:000001">
    <property type="entry name" value="Threonine--tRNA ligase"/>
    <property type="match status" value="1"/>
</dbReference>
<dbReference type="InterPro" id="IPR047246">
    <property type="entry name" value="ThrRS_anticodon"/>
</dbReference>
<feature type="domain" description="Aminoacyl-transfer RNA synthetases class-II family profile" evidence="12">
    <location>
        <begin position="36"/>
        <end position="306"/>
    </location>
</feature>
<protein>
    <recommendedName>
        <fullName evidence="2 11">Threonine--tRNA ligase</fullName>
        <ecNumber evidence="2 11">6.1.1.3</ecNumber>
    </recommendedName>
</protein>
<evidence type="ECO:0000256" key="10">
    <source>
        <dbReference type="ARBA" id="ARBA00049515"/>
    </source>
</evidence>
<keyword evidence="3 13" id="KW-0436">Ligase</keyword>
<evidence type="ECO:0000256" key="2">
    <source>
        <dbReference type="ARBA" id="ARBA00013163"/>
    </source>
</evidence>
<comment type="caution">
    <text evidence="13">The sequence shown here is derived from an EMBL/GenBank/DDBJ whole genome shotgun (WGS) entry which is preliminary data.</text>
</comment>
<evidence type="ECO:0000256" key="6">
    <source>
        <dbReference type="ARBA" id="ARBA00022833"/>
    </source>
</evidence>
<dbReference type="Pfam" id="PF00587">
    <property type="entry name" value="tRNA-synt_2b"/>
    <property type="match status" value="1"/>
</dbReference>
<sequence>MEERDHKKIGPELGLFYIDPVVGKGLPMFLPKGAIIKRELENFVVEEETKRGYQHVDTPDLANLALYKKSGHYPHYKDSMYAPINIDDDEYMLRPMTCPHHFQMFLHKPRSYKELPMRIAELAQLYRYEQSGEIMGLQRVRSFCLADAHIICASEEQAAEEAGKALELIEYMSSVLGLKFGEDYRYRLSLGDRDNTEKYYDNPEAWEKGEELLREVMKKRGNEFEEAKDEAAFYGPKIDVQMKNVNGKEDTAFTVQYDFCMPDKFDLKYIGQDGKEHRAFVVHRSSVGAIERVMAFLIEKYVGAFPLWLSPEQIAVIPVSEKHFDYAKEVHEKLKLSGIRSVFDDDNDSLGKKIRNAKQNKLPYFIVVGDKEVESGQLPLENRSGEKTEMSVEDIATKLVSEIKSRSL</sequence>
<dbReference type="SUPFAM" id="SSF52954">
    <property type="entry name" value="Class II aaRS ABD-related"/>
    <property type="match status" value="1"/>
</dbReference>
<dbReference type="CDD" id="cd00771">
    <property type="entry name" value="ThrRS_core"/>
    <property type="match status" value="1"/>
</dbReference>
<evidence type="ECO:0000256" key="5">
    <source>
        <dbReference type="ARBA" id="ARBA00022741"/>
    </source>
</evidence>
<dbReference type="SUPFAM" id="SSF55681">
    <property type="entry name" value="Class II aaRS and biotin synthetases"/>
    <property type="match status" value="1"/>
</dbReference>
<evidence type="ECO:0000313" key="14">
    <source>
        <dbReference type="Proteomes" id="UP000229612"/>
    </source>
</evidence>
<evidence type="ECO:0000256" key="8">
    <source>
        <dbReference type="ARBA" id="ARBA00022917"/>
    </source>
</evidence>
<evidence type="ECO:0000259" key="12">
    <source>
        <dbReference type="PROSITE" id="PS50862"/>
    </source>
</evidence>
<reference evidence="14" key="1">
    <citation type="submission" date="2017-09" db="EMBL/GenBank/DDBJ databases">
        <title>Depth-based differentiation of microbial function through sediment-hosted aquifers and enrichment of novel symbionts in the deep terrestrial subsurface.</title>
        <authorList>
            <person name="Probst A.J."/>
            <person name="Ladd B."/>
            <person name="Jarett J.K."/>
            <person name="Geller-Mcgrath D.E."/>
            <person name="Sieber C.M.K."/>
            <person name="Emerson J.B."/>
            <person name="Anantharaman K."/>
            <person name="Thomas B.C."/>
            <person name="Malmstrom R."/>
            <person name="Stieglmeier M."/>
            <person name="Klingl A."/>
            <person name="Woyke T."/>
            <person name="Ryan C.M."/>
            <person name="Banfield J.F."/>
        </authorList>
    </citation>
    <scope>NUCLEOTIDE SEQUENCE [LARGE SCALE GENOMIC DNA]</scope>
</reference>
<name>A0A2H0UH32_9BACT</name>
<keyword evidence="7" id="KW-0067">ATP-binding</keyword>